<sequence>MKVLVTGSGGFIGKNLMERIGRMEGVEALTFEKDDTPETLEKVALEADFIFHLAGVNRPEKPEEFYEGNRDLTRQLVDILARNGKKTPILMSSSIQAERNNDYGKSKREGEEVLKAYAKQNDATVYIYRLPNVFGKWSRPNYNTVIATWCYNIARDIPIQISDENVELSLVYIDDVVGHFVRHLEENGKSGVVYPDISPVYKKSLGEIRDLLQAFKASRETLLVPRVGQGFERALYATYLSFLPTDRFSYELQGHEDERGTFYEFLKTIDSGQFSVSTTAPGITRGNHYHNTKNEKFLVVKGKASIKLRQIHSDEIIEYRASDEKMEVFEMIPGYTHDITNIGDEEMILLIWANETYDPENPDTYFLKV</sequence>
<evidence type="ECO:0000313" key="4">
    <source>
        <dbReference type="Proteomes" id="UP001321445"/>
    </source>
</evidence>
<evidence type="ECO:0000313" key="3">
    <source>
        <dbReference type="EMBL" id="BDY13532.1"/>
    </source>
</evidence>
<organism evidence="3 4">
    <name type="scientific">Hydrogenimonas cancrithermarum</name>
    <dbReference type="NCBI Taxonomy" id="2993563"/>
    <lineage>
        <taxon>Bacteria</taxon>
        <taxon>Pseudomonadati</taxon>
        <taxon>Campylobacterota</taxon>
        <taxon>Epsilonproteobacteria</taxon>
        <taxon>Campylobacterales</taxon>
        <taxon>Hydrogenimonadaceae</taxon>
        <taxon>Hydrogenimonas</taxon>
    </lineage>
</organism>
<dbReference type="Gene3D" id="3.40.50.720">
    <property type="entry name" value="NAD(P)-binding Rossmann-like Domain"/>
    <property type="match status" value="1"/>
</dbReference>
<proteinExistence type="predicted"/>
<dbReference type="Pfam" id="PF01370">
    <property type="entry name" value="Epimerase"/>
    <property type="match status" value="1"/>
</dbReference>
<protein>
    <submittedName>
        <fullName evidence="3">Capsular polysaccharide biosynthesis protein CapF</fullName>
    </submittedName>
</protein>
<feature type="domain" description="Capsular polysaccharide assembling protein CapF C-terminal" evidence="2">
    <location>
        <begin position="255"/>
        <end position="365"/>
    </location>
</feature>
<dbReference type="RefSeq" id="WP_286336482.1">
    <property type="nucleotide sequence ID" value="NZ_AP027370.1"/>
</dbReference>
<dbReference type="InterPro" id="IPR011051">
    <property type="entry name" value="RmlC_Cupin_sf"/>
</dbReference>
<dbReference type="Gene3D" id="2.60.120.10">
    <property type="entry name" value="Jelly Rolls"/>
    <property type="match status" value="1"/>
</dbReference>
<dbReference type="Pfam" id="PF14667">
    <property type="entry name" value="Polysacc_synt_C"/>
    <property type="match status" value="1"/>
</dbReference>
<keyword evidence="4" id="KW-1185">Reference proteome</keyword>
<dbReference type="InterPro" id="IPR029303">
    <property type="entry name" value="CapF_C"/>
</dbReference>
<gene>
    <name evidence="3" type="primary">capF</name>
    <name evidence="3" type="ORF">HCR_18440</name>
</gene>
<dbReference type="PANTHER" id="PTHR43245:SF55">
    <property type="entry name" value="NAD(P)-BINDING DOMAIN-CONTAINING PROTEIN"/>
    <property type="match status" value="1"/>
</dbReference>
<reference evidence="3 4" key="1">
    <citation type="submission" date="2023-03" db="EMBL/GenBank/DDBJ databases">
        <title>Description of Hydrogenimonas sp. ISO32.</title>
        <authorList>
            <person name="Mino S."/>
            <person name="Fukazawa S."/>
            <person name="Sawabe T."/>
        </authorList>
    </citation>
    <scope>NUCLEOTIDE SEQUENCE [LARGE SCALE GENOMIC DNA]</scope>
    <source>
        <strain evidence="3 4">ISO32</strain>
    </source>
</reference>
<dbReference type="InterPro" id="IPR014710">
    <property type="entry name" value="RmlC-like_jellyroll"/>
</dbReference>
<name>A0ABM8FMM2_9BACT</name>
<dbReference type="CDD" id="cd07007">
    <property type="entry name" value="cupin_CapF-like_C"/>
    <property type="match status" value="1"/>
</dbReference>
<dbReference type="SUPFAM" id="SSF51182">
    <property type="entry name" value="RmlC-like cupins"/>
    <property type="match status" value="1"/>
</dbReference>
<dbReference type="SUPFAM" id="SSF51735">
    <property type="entry name" value="NAD(P)-binding Rossmann-fold domains"/>
    <property type="match status" value="1"/>
</dbReference>
<evidence type="ECO:0000259" key="2">
    <source>
        <dbReference type="Pfam" id="PF14667"/>
    </source>
</evidence>
<dbReference type="PANTHER" id="PTHR43245">
    <property type="entry name" value="BIFUNCTIONAL POLYMYXIN RESISTANCE PROTEIN ARNA"/>
    <property type="match status" value="1"/>
</dbReference>
<evidence type="ECO:0000259" key="1">
    <source>
        <dbReference type="Pfam" id="PF01370"/>
    </source>
</evidence>
<dbReference type="EMBL" id="AP027370">
    <property type="protein sequence ID" value="BDY13532.1"/>
    <property type="molecule type" value="Genomic_DNA"/>
</dbReference>
<dbReference type="InterPro" id="IPR050177">
    <property type="entry name" value="Lipid_A_modif_metabolic_enz"/>
</dbReference>
<accession>A0ABM8FMM2</accession>
<dbReference type="InterPro" id="IPR036291">
    <property type="entry name" value="NAD(P)-bd_dom_sf"/>
</dbReference>
<dbReference type="InterPro" id="IPR001509">
    <property type="entry name" value="Epimerase_deHydtase"/>
</dbReference>
<dbReference type="Proteomes" id="UP001321445">
    <property type="component" value="Chromosome"/>
</dbReference>
<feature type="domain" description="NAD-dependent epimerase/dehydratase" evidence="1">
    <location>
        <begin position="3"/>
        <end position="191"/>
    </location>
</feature>